<evidence type="ECO:0000313" key="4">
    <source>
        <dbReference type="Proteomes" id="UP000029839"/>
    </source>
</evidence>
<dbReference type="Proteomes" id="UP000029839">
    <property type="component" value="Unassembled WGS sequence"/>
</dbReference>
<accession>A0A0A0BSS0</accession>
<evidence type="ECO:0000259" key="2">
    <source>
        <dbReference type="Pfam" id="PF07885"/>
    </source>
</evidence>
<dbReference type="OrthoDB" id="8477930at2"/>
<dbReference type="Gene3D" id="1.10.287.70">
    <property type="match status" value="1"/>
</dbReference>
<keyword evidence="1" id="KW-0812">Transmembrane</keyword>
<dbReference type="EMBL" id="AXCY01000020">
    <property type="protein sequence ID" value="KGM11493.1"/>
    <property type="molecule type" value="Genomic_DNA"/>
</dbReference>
<feature type="domain" description="Potassium channel" evidence="2">
    <location>
        <begin position="97"/>
        <end position="158"/>
    </location>
</feature>
<dbReference type="AlphaFoldDB" id="A0A0A0BSS0"/>
<comment type="caution">
    <text evidence="3">The sequence shown here is derived from an EMBL/GenBank/DDBJ whole genome shotgun (WGS) entry which is preliminary data.</text>
</comment>
<evidence type="ECO:0000313" key="3">
    <source>
        <dbReference type="EMBL" id="KGM11493.1"/>
    </source>
</evidence>
<reference evidence="3 4" key="1">
    <citation type="submission" date="2013-08" db="EMBL/GenBank/DDBJ databases">
        <title>Genome sequencing of Cellulomonas carbonis T26.</title>
        <authorList>
            <person name="Chen F."/>
            <person name="Li Y."/>
            <person name="Wang G."/>
        </authorList>
    </citation>
    <scope>NUCLEOTIDE SEQUENCE [LARGE SCALE GENOMIC DNA]</scope>
    <source>
        <strain evidence="3 4">T26</strain>
    </source>
</reference>
<feature type="transmembrane region" description="Helical" evidence="1">
    <location>
        <begin position="68"/>
        <end position="95"/>
    </location>
</feature>
<organism evidence="3 4">
    <name type="scientific">Cellulomonas carbonis T26</name>
    <dbReference type="NCBI Taxonomy" id="947969"/>
    <lineage>
        <taxon>Bacteria</taxon>
        <taxon>Bacillati</taxon>
        <taxon>Actinomycetota</taxon>
        <taxon>Actinomycetes</taxon>
        <taxon>Micrococcales</taxon>
        <taxon>Cellulomonadaceae</taxon>
        <taxon>Cellulomonas</taxon>
    </lineage>
</organism>
<keyword evidence="1" id="KW-0472">Membrane</keyword>
<dbReference type="Pfam" id="PF07885">
    <property type="entry name" value="Ion_trans_2"/>
    <property type="match status" value="1"/>
</dbReference>
<name>A0A0A0BSS0_9CELL</name>
<feature type="transmembrane region" description="Helical" evidence="1">
    <location>
        <begin position="6"/>
        <end position="26"/>
    </location>
</feature>
<dbReference type="SUPFAM" id="SSF81324">
    <property type="entry name" value="Voltage-gated potassium channels"/>
    <property type="match status" value="1"/>
</dbReference>
<keyword evidence="4" id="KW-1185">Reference proteome</keyword>
<proteinExistence type="predicted"/>
<evidence type="ECO:0000256" key="1">
    <source>
        <dbReference type="SAM" id="Phobius"/>
    </source>
</evidence>
<protein>
    <submittedName>
        <fullName evidence="3">Ion transporter</fullName>
    </submittedName>
</protein>
<reference evidence="3 4" key="2">
    <citation type="journal article" date="2015" name="Stand. Genomic Sci.">
        <title>Draft genome sequence of Cellulomonas carbonis T26(T) and comparative analysis of six Cellulomonas genomes.</title>
        <authorList>
            <person name="Zhuang W."/>
            <person name="Zhang S."/>
            <person name="Xia X."/>
            <person name="Wang G."/>
        </authorList>
    </citation>
    <scope>NUCLEOTIDE SEQUENCE [LARGE SCALE GENOMIC DNA]</scope>
    <source>
        <strain evidence="3 4">T26</strain>
    </source>
</reference>
<gene>
    <name evidence="3" type="ORF">N868_09155</name>
</gene>
<sequence>MDGADVVTVLGWLSTVAGFVVVVLTLRDVFHTLWHASGEGRISRGLARVLWGATGRLGTHARDVAGPLLLVSVVACWAVLVVVGGALVYLPAIAAGGFAYSSNLDPATRSPVVDALYVSTVGVSTLGFGDLVPRDGWLRLLAGAQALLGFSLLTAGVSWVLQVQATLVRRRTTARFLVAVWRTRADGAPPPGDAVLAQATERLANVHVDLGQTAPSYYFRDQDAEASLAWALHAADDLASRARGADDGALRAGGAALDRVVDELAALLDRRFVRTGGDGAPERADLVRRLARDHGHPAPDA</sequence>
<dbReference type="InterPro" id="IPR013099">
    <property type="entry name" value="K_chnl_dom"/>
</dbReference>
<keyword evidence="1" id="KW-1133">Transmembrane helix</keyword>
<dbReference type="RefSeq" id="WP_052426049.1">
    <property type="nucleotide sequence ID" value="NZ_AXCY01000020.1"/>
</dbReference>
<feature type="transmembrane region" description="Helical" evidence="1">
    <location>
        <begin position="140"/>
        <end position="161"/>
    </location>
</feature>